<dbReference type="Pfam" id="PF01292">
    <property type="entry name" value="Ni_hydr_CYTB"/>
    <property type="match status" value="1"/>
</dbReference>
<proteinExistence type="predicted"/>
<feature type="compositionally biased region" description="Low complexity" evidence="6">
    <location>
        <begin position="99"/>
        <end position="115"/>
    </location>
</feature>
<protein>
    <submittedName>
        <fullName evidence="9">Cytochrome b/b6 domain-containing protein</fullName>
    </submittedName>
</protein>
<evidence type="ECO:0000256" key="3">
    <source>
        <dbReference type="ARBA" id="ARBA00022692"/>
    </source>
</evidence>
<evidence type="ECO:0000313" key="9">
    <source>
        <dbReference type="EMBL" id="MDQ4214486.1"/>
    </source>
</evidence>
<dbReference type="InterPro" id="IPR016174">
    <property type="entry name" value="Di-haem_cyt_TM"/>
</dbReference>
<dbReference type="InterPro" id="IPR011577">
    <property type="entry name" value="Cyt_b561_bac/Ni-Hgenase"/>
</dbReference>
<name>A0ABU0XHA0_9MICO</name>
<keyword evidence="4 7" id="KW-1133">Transmembrane helix</keyword>
<feature type="compositionally biased region" description="Low complexity" evidence="6">
    <location>
        <begin position="60"/>
        <end position="76"/>
    </location>
</feature>
<comment type="subcellular location">
    <subcellularLocation>
        <location evidence="1">Cell membrane</location>
        <topology evidence="1">Multi-pass membrane protein</topology>
    </subcellularLocation>
</comment>
<gene>
    <name evidence="9" type="ORF">RBR11_11245</name>
</gene>
<reference evidence="9 10" key="1">
    <citation type="submission" date="2023-08" db="EMBL/GenBank/DDBJ databases">
        <title>Microbacterium sp. nov., isolated from a waste landfill.</title>
        <authorList>
            <person name="Wen W."/>
        </authorList>
    </citation>
    <scope>NUCLEOTIDE SEQUENCE [LARGE SCALE GENOMIC DNA]</scope>
    <source>
        <strain evidence="9 10">ASV81</strain>
    </source>
</reference>
<evidence type="ECO:0000256" key="1">
    <source>
        <dbReference type="ARBA" id="ARBA00004651"/>
    </source>
</evidence>
<feature type="transmembrane region" description="Helical" evidence="7">
    <location>
        <begin position="436"/>
        <end position="465"/>
    </location>
</feature>
<dbReference type="Gene3D" id="1.20.950.20">
    <property type="entry name" value="Transmembrane di-heme cytochromes, Chain C"/>
    <property type="match status" value="1"/>
</dbReference>
<feature type="transmembrane region" description="Helical" evidence="7">
    <location>
        <begin position="237"/>
        <end position="259"/>
    </location>
</feature>
<feature type="transmembrane region" description="Helical" evidence="7">
    <location>
        <begin position="350"/>
        <end position="372"/>
    </location>
</feature>
<evidence type="ECO:0000259" key="8">
    <source>
        <dbReference type="Pfam" id="PF01292"/>
    </source>
</evidence>
<evidence type="ECO:0000256" key="6">
    <source>
        <dbReference type="SAM" id="MobiDB-lite"/>
    </source>
</evidence>
<evidence type="ECO:0000313" key="10">
    <source>
        <dbReference type="Proteomes" id="UP001230289"/>
    </source>
</evidence>
<feature type="transmembrane region" description="Helical" evidence="7">
    <location>
        <begin position="186"/>
        <end position="207"/>
    </location>
</feature>
<evidence type="ECO:0000256" key="4">
    <source>
        <dbReference type="ARBA" id="ARBA00022989"/>
    </source>
</evidence>
<feature type="domain" description="Cytochrome b561 bacterial/Ni-hydrogenase" evidence="8">
    <location>
        <begin position="235"/>
        <end position="425"/>
    </location>
</feature>
<evidence type="ECO:0000256" key="5">
    <source>
        <dbReference type="ARBA" id="ARBA00023136"/>
    </source>
</evidence>
<feature type="transmembrane region" description="Helical" evidence="7">
    <location>
        <begin position="393"/>
        <end position="416"/>
    </location>
</feature>
<organism evidence="9 10">
    <name type="scientific">Microbacterium capsulatum</name>
    <dbReference type="NCBI Taxonomy" id="3041921"/>
    <lineage>
        <taxon>Bacteria</taxon>
        <taxon>Bacillati</taxon>
        <taxon>Actinomycetota</taxon>
        <taxon>Actinomycetes</taxon>
        <taxon>Micrococcales</taxon>
        <taxon>Microbacteriaceae</taxon>
        <taxon>Microbacterium</taxon>
    </lineage>
</organism>
<keyword evidence="2" id="KW-1003">Cell membrane</keyword>
<evidence type="ECO:0000256" key="2">
    <source>
        <dbReference type="ARBA" id="ARBA00022475"/>
    </source>
</evidence>
<dbReference type="PANTHER" id="PTHR30485:SF1">
    <property type="entry name" value="CYTOCHROME YDHU-RELATED"/>
    <property type="match status" value="1"/>
</dbReference>
<dbReference type="InterPro" id="IPR051542">
    <property type="entry name" value="Hydrogenase_cytochrome"/>
</dbReference>
<feature type="region of interest" description="Disordered" evidence="6">
    <location>
        <begin position="154"/>
        <end position="177"/>
    </location>
</feature>
<feature type="region of interest" description="Disordered" evidence="6">
    <location>
        <begin position="60"/>
        <end position="115"/>
    </location>
</feature>
<dbReference type="Proteomes" id="UP001230289">
    <property type="component" value="Unassembled WGS sequence"/>
</dbReference>
<evidence type="ECO:0000256" key="7">
    <source>
        <dbReference type="SAM" id="Phobius"/>
    </source>
</evidence>
<keyword evidence="5 7" id="KW-0472">Membrane</keyword>
<dbReference type="SUPFAM" id="SSF81342">
    <property type="entry name" value="Transmembrane di-heme cytochromes"/>
    <property type="match status" value="1"/>
</dbReference>
<feature type="transmembrane region" description="Helical" evidence="7">
    <location>
        <begin position="280"/>
        <end position="305"/>
    </location>
</feature>
<dbReference type="EMBL" id="JAVFCB010000006">
    <property type="protein sequence ID" value="MDQ4214486.1"/>
    <property type="molecule type" value="Genomic_DNA"/>
</dbReference>
<accession>A0ABU0XHA0</accession>
<comment type="caution">
    <text evidence="9">The sequence shown here is derived from an EMBL/GenBank/DDBJ whole genome shotgun (WGS) entry which is preliminary data.</text>
</comment>
<dbReference type="RefSeq" id="WP_308489430.1">
    <property type="nucleotide sequence ID" value="NZ_JAVFCB010000006.1"/>
</dbReference>
<keyword evidence="10" id="KW-1185">Reference proteome</keyword>
<dbReference type="PANTHER" id="PTHR30485">
    <property type="entry name" value="NI/FE-HYDROGENASE 1 B-TYPE CYTOCHROME SUBUNIT"/>
    <property type="match status" value="1"/>
</dbReference>
<keyword evidence="3 7" id="KW-0812">Transmembrane</keyword>
<sequence>MSATTIERGIRQGLPRVAGGAPWPPVGPAWPGAGTATVTAAVSAPTVAAVAAVEAVCSPSPAVPAATPVSSAVGAGETPLRRGLPREAGGAPWPLAGSAPMTAKTPGTTPATAPATADPVLASAEADPIAVPALADPRPAPLTAREHRAVAGATAAAPATADRSETTPAPAPVVRGTTRGQRAKRIVLGGLGAVLGLGVLVLAARGVTTLPGVPAFLERFPGAYQPAPQPDPGFAPWVGWTHFLNLFFMALIVRTGLLVRHQQKPPAYFAPRSGGNKISIHLWLHTAVDLLWMLNGVVFVVLLAVSGHWARLVPTSWDVVPNAMSAALQYATLDWPTENGWVNYNSLQQLMYFAVVFVAAPLAAITGVRMSRWWPQNAGRLNRLYPAPLARRIHYPVMLFFVVFVIVHVFLVLTTGALKNLGHMFAGSDQAGLGGLWLFLGALVLTGAAVAAVRPLLLAPIAGLFGRVSER</sequence>